<organism evidence="9 10">
    <name type="scientific">Marivita geojedonensis</name>
    <dbReference type="NCBI Taxonomy" id="1123756"/>
    <lineage>
        <taxon>Bacteria</taxon>
        <taxon>Pseudomonadati</taxon>
        <taxon>Pseudomonadota</taxon>
        <taxon>Alphaproteobacteria</taxon>
        <taxon>Rhodobacterales</taxon>
        <taxon>Roseobacteraceae</taxon>
        <taxon>Marivita</taxon>
    </lineage>
</organism>
<dbReference type="AlphaFoldDB" id="A0A1X4NKL2"/>
<proteinExistence type="inferred from homology"/>
<name>A0A1X4NKL2_9RHOB</name>
<evidence type="ECO:0000313" key="10">
    <source>
        <dbReference type="Proteomes" id="UP000193926"/>
    </source>
</evidence>
<dbReference type="CDD" id="cd16378">
    <property type="entry name" value="CcmH_N"/>
    <property type="match status" value="1"/>
</dbReference>
<keyword evidence="7" id="KW-0472">Membrane</keyword>
<dbReference type="STRING" id="1123756.MGEO_11230"/>
<keyword evidence="3 7" id="KW-0479">Metal-binding</keyword>
<dbReference type="PANTHER" id="PTHR47870:SF1">
    <property type="entry name" value="CYTOCHROME C-TYPE BIOGENESIS PROTEIN CCMH"/>
    <property type="match status" value="1"/>
</dbReference>
<dbReference type="EMBL" id="JFKC01000009">
    <property type="protein sequence ID" value="OSQ50780.1"/>
    <property type="molecule type" value="Genomic_DNA"/>
</dbReference>
<dbReference type="PANTHER" id="PTHR47870">
    <property type="entry name" value="CYTOCHROME C-TYPE BIOGENESIS PROTEIN CCMH"/>
    <property type="match status" value="1"/>
</dbReference>
<keyword evidence="2 7" id="KW-0349">Heme</keyword>
<keyword evidence="10" id="KW-1185">Reference proteome</keyword>
<evidence type="ECO:0000256" key="1">
    <source>
        <dbReference type="ARBA" id="ARBA00010342"/>
    </source>
</evidence>
<accession>A0A1X4NKL2</accession>
<feature type="domain" description="CcmH/CycL/Ccl2/NrfF N-terminal" evidence="8">
    <location>
        <begin position="18"/>
        <end position="160"/>
    </location>
</feature>
<keyword evidence="5" id="KW-0201">Cytochrome c-type biogenesis</keyword>
<dbReference type="InterPro" id="IPR005616">
    <property type="entry name" value="CcmH/CycL/Ccl2/NrfF_N"/>
</dbReference>
<evidence type="ECO:0000256" key="5">
    <source>
        <dbReference type="ARBA" id="ARBA00022748"/>
    </source>
</evidence>
<evidence type="ECO:0000256" key="3">
    <source>
        <dbReference type="ARBA" id="ARBA00022723"/>
    </source>
</evidence>
<sequence length="163" mass="17878">MNTVLRKLQSLAVILCLALAAPLSMPAFAVQPDEMLDDPVLENRARELSKGLRCVVCQNESIDESNADLARELRLVVRERLVAGDSDSEVLDYLVERYGEFVLLKPRTDGWNLVLWLSGPALFLLALGIGLVYVRGRATAAAPTEAGLSADEEARLKEILKDS</sequence>
<dbReference type="GO" id="GO:0017004">
    <property type="term" value="P:cytochrome complex assembly"/>
    <property type="evidence" value="ECO:0007669"/>
    <property type="project" value="UniProtKB-KW"/>
</dbReference>
<keyword evidence="7" id="KW-0812">Transmembrane</keyword>
<comment type="caution">
    <text evidence="9">The sequence shown here is derived from an EMBL/GenBank/DDBJ whole genome shotgun (WGS) entry which is preliminary data.</text>
</comment>
<evidence type="ECO:0000256" key="7">
    <source>
        <dbReference type="RuleBase" id="RU364112"/>
    </source>
</evidence>
<evidence type="ECO:0000259" key="8">
    <source>
        <dbReference type="Pfam" id="PF03918"/>
    </source>
</evidence>
<dbReference type="OrthoDB" id="9804975at2"/>
<comment type="function">
    <text evidence="7">Possible subunit of a heme lyase.</text>
</comment>
<dbReference type="Proteomes" id="UP000193926">
    <property type="component" value="Unassembled WGS sequence"/>
</dbReference>
<dbReference type="GO" id="GO:0046872">
    <property type="term" value="F:metal ion binding"/>
    <property type="evidence" value="ECO:0007669"/>
    <property type="project" value="UniProtKB-KW"/>
</dbReference>
<gene>
    <name evidence="9" type="ORF">MGEO_11230</name>
</gene>
<feature type="transmembrane region" description="Helical" evidence="7">
    <location>
        <begin position="113"/>
        <end position="134"/>
    </location>
</feature>
<feature type="chain" id="PRO_5011021397" description="Cytochrome c-type biogenesis protein" evidence="7">
    <location>
        <begin position="30"/>
        <end position="163"/>
    </location>
</feature>
<dbReference type="RefSeq" id="WP_085637368.1">
    <property type="nucleotide sequence ID" value="NZ_JFKC01000009.1"/>
</dbReference>
<protein>
    <recommendedName>
        <fullName evidence="7">Cytochrome c-type biogenesis protein</fullName>
    </recommendedName>
</protein>
<dbReference type="Gene3D" id="1.10.8.640">
    <property type="entry name" value="Cytochrome C biogenesis protein"/>
    <property type="match status" value="1"/>
</dbReference>
<evidence type="ECO:0000256" key="6">
    <source>
        <dbReference type="ARBA" id="ARBA00023004"/>
    </source>
</evidence>
<comment type="similarity">
    <text evidence="1 7">Belongs to the CcmH/CycL/Ccl2/NrfF family.</text>
</comment>
<keyword evidence="6 7" id="KW-0408">Iron</keyword>
<dbReference type="InterPro" id="IPR038297">
    <property type="entry name" value="CcmH/CycL/NrfF/Ccl2_sf"/>
</dbReference>
<evidence type="ECO:0000313" key="9">
    <source>
        <dbReference type="EMBL" id="OSQ50780.1"/>
    </source>
</evidence>
<keyword evidence="7" id="KW-1133">Transmembrane helix</keyword>
<dbReference type="GO" id="GO:0005886">
    <property type="term" value="C:plasma membrane"/>
    <property type="evidence" value="ECO:0007669"/>
    <property type="project" value="TreeGrafter"/>
</dbReference>
<dbReference type="InterPro" id="IPR051263">
    <property type="entry name" value="C-type_cytochrome_biogenesis"/>
</dbReference>
<evidence type="ECO:0000256" key="2">
    <source>
        <dbReference type="ARBA" id="ARBA00022617"/>
    </source>
</evidence>
<dbReference type="Pfam" id="PF03918">
    <property type="entry name" value="CcmH"/>
    <property type="match status" value="1"/>
</dbReference>
<reference evidence="9 10" key="1">
    <citation type="submission" date="2014-03" db="EMBL/GenBank/DDBJ databases">
        <title>The draft genome sequence of Marivita geojedonensis KCTC 23882.</title>
        <authorList>
            <person name="Lai Q."/>
            <person name="Shao Z."/>
        </authorList>
    </citation>
    <scope>NUCLEOTIDE SEQUENCE [LARGE SCALE GENOMIC DNA]</scope>
    <source>
        <strain evidence="9 10">DPG-138</strain>
    </source>
</reference>
<feature type="signal peptide" evidence="7">
    <location>
        <begin position="1"/>
        <end position="29"/>
    </location>
</feature>
<keyword evidence="4 7" id="KW-0732">Signal</keyword>
<evidence type="ECO:0000256" key="4">
    <source>
        <dbReference type="ARBA" id="ARBA00022729"/>
    </source>
</evidence>